<dbReference type="EMBL" id="JAGXOE010000043">
    <property type="protein sequence ID" value="MBS4102854.1"/>
    <property type="molecule type" value="Genomic_DNA"/>
</dbReference>
<dbReference type="Proteomes" id="UP000676853">
    <property type="component" value="Unassembled WGS sequence"/>
</dbReference>
<name>A0ABS5NEY7_TSUPA</name>
<evidence type="ECO:0000256" key="1">
    <source>
        <dbReference type="SAM" id="MobiDB-lite"/>
    </source>
</evidence>
<feature type="compositionally biased region" description="Low complexity" evidence="1">
    <location>
        <begin position="350"/>
        <end position="362"/>
    </location>
</feature>
<feature type="compositionally biased region" description="Low complexity" evidence="1">
    <location>
        <begin position="402"/>
        <end position="421"/>
    </location>
</feature>
<feature type="region of interest" description="Disordered" evidence="1">
    <location>
        <begin position="155"/>
        <end position="495"/>
    </location>
</feature>
<feature type="compositionally biased region" description="Basic and acidic residues" evidence="1">
    <location>
        <begin position="155"/>
        <end position="174"/>
    </location>
</feature>
<evidence type="ECO:0000313" key="3">
    <source>
        <dbReference type="Proteomes" id="UP000676853"/>
    </source>
</evidence>
<protein>
    <submittedName>
        <fullName evidence="2">Uncharacterized protein</fullName>
    </submittedName>
</protein>
<accession>A0ABS5NEY7</accession>
<dbReference type="RefSeq" id="WP_212554405.1">
    <property type="nucleotide sequence ID" value="NZ_JAGXOE010000043.1"/>
</dbReference>
<gene>
    <name evidence="2" type="ORF">KFZ73_16610</name>
</gene>
<evidence type="ECO:0000313" key="2">
    <source>
        <dbReference type="EMBL" id="MBS4102854.1"/>
    </source>
</evidence>
<feature type="compositionally biased region" description="Pro residues" evidence="1">
    <location>
        <begin position="195"/>
        <end position="205"/>
    </location>
</feature>
<sequence length="495" mass="48758">MSEYTDPDFGPINALDGVDVAGLATGIGTLADGMPGLTAEVVANATGLTIEKAQGLLVEARQHLERAAADAHHVAEGIRILREGRDAWLRDAPKAAEIEAALAALGLAKAELQLAATTVQPGPYVGGSPTAAASAKVEAAAKKVKELKDKRKKADEALAQSREKAEAEFSKVRAVEVASGTPAPGTGGGNGKPSGEPPSTSPPRPSGETGHRTDPSKKTAGTGTGATPSSTKPSATEGSTATPESAAALAALLGQQQQPQAQQAAQPTAQATPTASAPVASTPQQGKEKDTSQAKTNPLDKILGSDGILDTGDLPGLGVALSSGSAPTPATSSTATPAASITPTAPAPATPSTTGLSASATANQQPATSGTSATGLQTGTDVSGRAGEPRSAFSPAGPETKTSGATGTNAAGAPAHAAGTRPMGGAGMPMMPPVAGMGGPGGGAGKDRDKEQVTLAAGSEESYYMHGRQSVDEAVPWGTIARNDGKRSGPQPDAA</sequence>
<feature type="compositionally biased region" description="Low complexity" evidence="1">
    <location>
        <begin position="320"/>
        <end position="344"/>
    </location>
</feature>
<feature type="compositionally biased region" description="Low complexity" evidence="1">
    <location>
        <begin position="218"/>
        <end position="284"/>
    </location>
</feature>
<keyword evidence="3" id="KW-1185">Reference proteome</keyword>
<proteinExistence type="predicted"/>
<organism evidence="2 3">
    <name type="scientific">Tsukamurella paurometabola</name>
    <name type="common">Corynebacterium paurometabolum</name>
    <dbReference type="NCBI Taxonomy" id="2061"/>
    <lineage>
        <taxon>Bacteria</taxon>
        <taxon>Bacillati</taxon>
        <taxon>Actinomycetota</taxon>
        <taxon>Actinomycetes</taxon>
        <taxon>Mycobacteriales</taxon>
        <taxon>Tsukamurellaceae</taxon>
        <taxon>Tsukamurella</taxon>
    </lineage>
</organism>
<feature type="compositionally biased region" description="Polar residues" evidence="1">
    <location>
        <begin position="363"/>
        <end position="381"/>
    </location>
</feature>
<reference evidence="2 3" key="1">
    <citation type="submission" date="2021-04" db="EMBL/GenBank/DDBJ databases">
        <title>Whole genome sequence analysis of a thiophenic sulfur metabolizing bacteria.</title>
        <authorList>
            <person name="Akhtar N."/>
            <person name="Akram J."/>
            <person name="Aslam A."/>
        </authorList>
    </citation>
    <scope>NUCLEOTIDE SEQUENCE [LARGE SCALE GENOMIC DNA]</scope>
    <source>
        <strain evidence="2 3">3OW</strain>
    </source>
</reference>
<comment type="caution">
    <text evidence="2">The sequence shown here is derived from an EMBL/GenBank/DDBJ whole genome shotgun (WGS) entry which is preliminary data.</text>
</comment>